<evidence type="ECO:0008006" key="3">
    <source>
        <dbReference type="Google" id="ProtNLM"/>
    </source>
</evidence>
<evidence type="ECO:0000313" key="2">
    <source>
        <dbReference type="Proteomes" id="UP001295794"/>
    </source>
</evidence>
<evidence type="ECO:0000313" key="1">
    <source>
        <dbReference type="EMBL" id="CAK5274890.1"/>
    </source>
</evidence>
<dbReference type="Proteomes" id="UP001295794">
    <property type="component" value="Unassembled WGS sequence"/>
</dbReference>
<gene>
    <name evidence="1" type="ORF">MYCIT1_LOCUS22276</name>
</gene>
<protein>
    <recommendedName>
        <fullName evidence="3">BTB domain-containing protein</fullName>
    </recommendedName>
</protein>
<proteinExistence type="predicted"/>
<dbReference type="EMBL" id="CAVNYO010000403">
    <property type="protein sequence ID" value="CAK5274890.1"/>
    <property type="molecule type" value="Genomic_DNA"/>
</dbReference>
<dbReference type="AlphaFoldDB" id="A0AAD2HGQ9"/>
<accession>A0AAD2HGQ9</accession>
<keyword evidence="2" id="KW-1185">Reference proteome</keyword>
<name>A0AAD2HGQ9_9AGAR</name>
<comment type="caution">
    <text evidence="1">The sequence shown here is derived from an EMBL/GenBank/DDBJ whole genome shotgun (WGS) entry which is preliminary data.</text>
</comment>
<sequence length="356" mass="39144">MIGYCLLCSAMDANAWDPSSTPVVSDFDYFRWQLWTPPPSDQSSPGPVVQEQNYAQMTVSSTFGPEAEFLSQTPDGDCASAPDIVLRTSDGVNFYVHSDKIDVESHRLSGHITSIHHRDGPSVVDVPETSTVLNVILHALYGISCAQYSPSVDVLVEAVDSMLSYGMDPQSFILPSTTLYSMLLSQAPLSPLRVYTLAARYDIMELAVPTSSHLLSFQLSALTDADVEEMGPVYLKRLMFMHNGRIDALRRALMPPPYPHPPTSECSFANQKSLTRAWTMAAAYLAWDIRPDMSTHTIEASLRPLSNLLPCNLCKRALNDRIKSVVIQWSLVKVCSPAVSLSSVADARSSPQSEPK</sequence>
<reference evidence="1" key="1">
    <citation type="submission" date="2023-11" db="EMBL/GenBank/DDBJ databases">
        <authorList>
            <person name="De Vega J J."/>
            <person name="De Vega J J."/>
        </authorList>
    </citation>
    <scope>NUCLEOTIDE SEQUENCE</scope>
</reference>
<organism evidence="1 2">
    <name type="scientific">Mycena citricolor</name>
    <dbReference type="NCBI Taxonomy" id="2018698"/>
    <lineage>
        <taxon>Eukaryota</taxon>
        <taxon>Fungi</taxon>
        <taxon>Dikarya</taxon>
        <taxon>Basidiomycota</taxon>
        <taxon>Agaricomycotina</taxon>
        <taxon>Agaricomycetes</taxon>
        <taxon>Agaricomycetidae</taxon>
        <taxon>Agaricales</taxon>
        <taxon>Marasmiineae</taxon>
        <taxon>Mycenaceae</taxon>
        <taxon>Mycena</taxon>
    </lineage>
</organism>